<organism evidence="1 2">
    <name type="scientific">Paracoccus onubensis</name>
    <dbReference type="NCBI Taxonomy" id="1675788"/>
    <lineage>
        <taxon>Bacteria</taxon>
        <taxon>Pseudomonadati</taxon>
        <taxon>Pseudomonadota</taxon>
        <taxon>Alphaproteobacteria</taxon>
        <taxon>Rhodobacterales</taxon>
        <taxon>Paracoccaceae</taxon>
        <taxon>Paracoccus</taxon>
    </lineage>
</organism>
<reference evidence="2" key="1">
    <citation type="submission" date="2018-09" db="EMBL/GenBank/DDBJ databases">
        <title>Acidovorax cavernicola nov. sp. isolated from Gruta de las Maravillas (Aracena, Spain).</title>
        <authorList>
            <person name="Jurado V."/>
            <person name="Gutierrez-Patricio S."/>
            <person name="Gonzalez-Pimentel J.L."/>
            <person name="Miller A.Z."/>
            <person name="Laiz L."/>
            <person name="Saiz-Jimenez C."/>
        </authorList>
    </citation>
    <scope>NUCLEOTIDE SEQUENCE [LARGE SCALE GENOMIC DNA]</scope>
    <source>
        <strain evidence="2">1011MAR3C25</strain>
    </source>
</reference>
<dbReference type="InterPro" id="IPR031723">
    <property type="entry name" value="DMSP_lyase"/>
</dbReference>
<comment type="caution">
    <text evidence="1">The sequence shown here is derived from an EMBL/GenBank/DDBJ whole genome shotgun (WGS) entry which is preliminary data.</text>
</comment>
<dbReference type="EMBL" id="QZCG01000001">
    <property type="protein sequence ID" value="RJE89308.1"/>
    <property type="molecule type" value="Genomic_DNA"/>
</dbReference>
<dbReference type="RefSeq" id="WP_119745128.1">
    <property type="nucleotide sequence ID" value="NZ_QZCG01000001.1"/>
</dbReference>
<dbReference type="OrthoDB" id="9083851at2"/>
<keyword evidence="2" id="KW-1185">Reference proteome</keyword>
<dbReference type="Gene3D" id="2.60.120.10">
    <property type="entry name" value="Jelly Rolls"/>
    <property type="match status" value="1"/>
</dbReference>
<name>A0A418T7V5_9RHOB</name>
<protein>
    <submittedName>
        <fullName evidence="1">Transcriptional regulator</fullName>
    </submittedName>
</protein>
<dbReference type="Pfam" id="PF16867">
    <property type="entry name" value="DMSP_lyase"/>
    <property type="match status" value="1"/>
</dbReference>
<gene>
    <name evidence="1" type="ORF">D3P04_01315</name>
</gene>
<sequence length="198" mass="21281">MSERDIDLTAFLASLKDVLASRTDGNADAMVGRIYEKLQDIGEASEADGHLLPVCEYLTPAMDVIAEEGHPLSELAGRLHAVLPRLVWRARPGPAPNASTNFAESHANAMIVGPGGIEGRRDLWIGMSLLAPGTRYPDHDHAPPEVYLVLSPGRFLQGGGEWFSPGIGGVFYNPPGILHAMAADEDAPLLALWLLDVR</sequence>
<proteinExistence type="predicted"/>
<dbReference type="GO" id="GO:0047869">
    <property type="term" value="F:dimethylpropiothetin dethiomethylase activity"/>
    <property type="evidence" value="ECO:0007669"/>
    <property type="project" value="InterPro"/>
</dbReference>
<evidence type="ECO:0000313" key="1">
    <source>
        <dbReference type="EMBL" id="RJE89308.1"/>
    </source>
</evidence>
<dbReference type="SUPFAM" id="SSF51182">
    <property type="entry name" value="RmlC-like cupins"/>
    <property type="match status" value="1"/>
</dbReference>
<accession>A0A418T7V5</accession>
<dbReference type="Proteomes" id="UP000284202">
    <property type="component" value="Unassembled WGS sequence"/>
</dbReference>
<dbReference type="AlphaFoldDB" id="A0A418T7V5"/>
<dbReference type="InterPro" id="IPR014710">
    <property type="entry name" value="RmlC-like_jellyroll"/>
</dbReference>
<dbReference type="InterPro" id="IPR011051">
    <property type="entry name" value="RmlC_Cupin_sf"/>
</dbReference>
<evidence type="ECO:0000313" key="2">
    <source>
        <dbReference type="Proteomes" id="UP000284202"/>
    </source>
</evidence>